<sequence length="76" mass="9124">MYLLFQFLIGRMKTLTLCISFNLSSMFQFLIGRMKTRIYFRIRPGETTFQFLIGRMKTNPFILQRAFIILVSIPHR</sequence>
<organism evidence="2">
    <name type="scientific">Kuenenia stuttgartiensis</name>
    <dbReference type="NCBI Taxonomy" id="174633"/>
    <lineage>
        <taxon>Bacteria</taxon>
        <taxon>Pseudomonadati</taxon>
        <taxon>Planctomycetota</taxon>
        <taxon>Candidatus Brocadiia</taxon>
        <taxon>Candidatus Brocadiales</taxon>
        <taxon>Candidatus Brocadiaceae</taxon>
        <taxon>Candidatus Kuenenia</taxon>
    </lineage>
</organism>
<dbReference type="EMBL" id="CT573071">
    <property type="protein sequence ID" value="CAJ73666.1"/>
    <property type="molecule type" value="Genomic_DNA"/>
</dbReference>
<dbReference type="AlphaFoldDB" id="Q1Q0Z1"/>
<evidence type="ECO:0000256" key="1">
    <source>
        <dbReference type="SAM" id="Phobius"/>
    </source>
</evidence>
<reference evidence="2" key="2">
    <citation type="submission" date="2006-01" db="EMBL/GenBank/DDBJ databases">
        <authorList>
            <person name="Genoscope"/>
        </authorList>
    </citation>
    <scope>NUCLEOTIDE SEQUENCE</scope>
</reference>
<proteinExistence type="predicted"/>
<keyword evidence="1" id="KW-1133">Transmembrane helix</keyword>
<evidence type="ECO:0000313" key="2">
    <source>
        <dbReference type="EMBL" id="CAJ73666.1"/>
    </source>
</evidence>
<keyword evidence="1" id="KW-0472">Membrane</keyword>
<feature type="transmembrane region" description="Helical" evidence="1">
    <location>
        <begin position="12"/>
        <end position="31"/>
    </location>
</feature>
<name>Q1Q0Z1_KUEST</name>
<reference evidence="2" key="1">
    <citation type="journal article" date="2006" name="Nature">
        <title>Deciphering the evolution and metabolism of an anammox bacterium from a community genome.</title>
        <authorList>
            <person name="Strous M."/>
            <person name="Pelletier E."/>
            <person name="Mangenot S."/>
            <person name="Rattei T."/>
            <person name="Lehner A."/>
            <person name="Taylor M.W."/>
            <person name="Horn M."/>
            <person name="Daims H."/>
            <person name="Bartol-Mavel D."/>
            <person name="Wincker P."/>
            <person name="Barbe V."/>
            <person name="Fonknechten N."/>
            <person name="Vallenet D."/>
            <person name="Segurens B."/>
            <person name="Schenowitz-Truong C."/>
            <person name="Medigue C."/>
            <person name="Collingro A."/>
            <person name="Snel B."/>
            <person name="Dutilh B.E."/>
            <person name="OpDenCamp H.J.M."/>
            <person name="vanDerDrift C."/>
            <person name="Cirpus I."/>
            <person name="vanDePas-Schoonen K.T."/>
            <person name="Harhangi H.R."/>
            <person name="vanNiftrik L."/>
            <person name="Schmid M."/>
            <person name="Keltjens J."/>
            <person name="vanDeVossenberg J."/>
            <person name="Kartal B."/>
            <person name="Meier H."/>
            <person name="Frishman D."/>
            <person name="Huynen M.A."/>
            <person name="Mewes H."/>
            <person name="Weissenbach J."/>
            <person name="Jetten M.S.M."/>
            <person name="Wagner M."/>
            <person name="LePaslier D."/>
        </authorList>
    </citation>
    <scope>NUCLEOTIDE SEQUENCE</scope>
</reference>
<gene>
    <name evidence="2" type="ORF">kuste2913</name>
</gene>
<accession>Q1Q0Z1</accession>
<protein>
    <submittedName>
        <fullName evidence="2">Uncharacterized protein</fullName>
    </submittedName>
</protein>
<keyword evidence="1" id="KW-0812">Transmembrane</keyword>